<dbReference type="PANTHER" id="PTHR45947:SF3">
    <property type="entry name" value="SULFOQUINOVOSYL TRANSFERASE SQD2"/>
    <property type="match status" value="1"/>
</dbReference>
<gene>
    <name evidence="3" type="ORF">SAMN05661096_01180</name>
</gene>
<dbReference type="RefSeq" id="WP_085516152.1">
    <property type="nucleotide sequence ID" value="NZ_FXAW01000002.1"/>
</dbReference>
<keyword evidence="3" id="KW-0808">Transferase</keyword>
<dbReference type="STRING" id="1028.SAMN05661096_01180"/>
<accession>A0A1X7J1N5</accession>
<feature type="domain" description="Glycosyltransferase subfamily 4-like N-terminal" evidence="2">
    <location>
        <begin position="16"/>
        <end position="186"/>
    </location>
</feature>
<evidence type="ECO:0000313" key="3">
    <source>
        <dbReference type="EMBL" id="SMG21358.1"/>
    </source>
</evidence>
<dbReference type="PANTHER" id="PTHR45947">
    <property type="entry name" value="SULFOQUINOVOSYL TRANSFERASE SQD2"/>
    <property type="match status" value="1"/>
</dbReference>
<dbReference type="InterPro" id="IPR050194">
    <property type="entry name" value="Glycosyltransferase_grp1"/>
</dbReference>
<dbReference type="Gene3D" id="3.40.50.2000">
    <property type="entry name" value="Glycogen Phosphorylase B"/>
    <property type="match status" value="2"/>
</dbReference>
<dbReference type="EMBL" id="FXAW01000002">
    <property type="protein sequence ID" value="SMG21358.1"/>
    <property type="molecule type" value="Genomic_DNA"/>
</dbReference>
<evidence type="ECO:0000259" key="2">
    <source>
        <dbReference type="Pfam" id="PF13579"/>
    </source>
</evidence>
<dbReference type="InterPro" id="IPR001296">
    <property type="entry name" value="Glyco_trans_1"/>
</dbReference>
<reference evidence="4" key="1">
    <citation type="submission" date="2017-04" db="EMBL/GenBank/DDBJ databases">
        <authorList>
            <person name="Varghese N."/>
            <person name="Submissions S."/>
        </authorList>
    </citation>
    <scope>NUCLEOTIDE SEQUENCE [LARGE SCALE GENOMIC DNA]</scope>
    <source>
        <strain evidence="4">DSM 4125</strain>
    </source>
</reference>
<dbReference type="GO" id="GO:0016758">
    <property type="term" value="F:hexosyltransferase activity"/>
    <property type="evidence" value="ECO:0007669"/>
    <property type="project" value="TreeGrafter"/>
</dbReference>
<dbReference type="Proteomes" id="UP000193804">
    <property type="component" value="Unassembled WGS sequence"/>
</dbReference>
<name>A0A1X7J1N5_9BACT</name>
<dbReference type="InterPro" id="IPR028098">
    <property type="entry name" value="Glyco_trans_4-like_N"/>
</dbReference>
<organism evidence="3 4">
    <name type="scientific">Marivirga sericea</name>
    <dbReference type="NCBI Taxonomy" id="1028"/>
    <lineage>
        <taxon>Bacteria</taxon>
        <taxon>Pseudomonadati</taxon>
        <taxon>Bacteroidota</taxon>
        <taxon>Cytophagia</taxon>
        <taxon>Cytophagales</taxon>
        <taxon>Marivirgaceae</taxon>
        <taxon>Marivirga</taxon>
    </lineage>
</organism>
<dbReference type="SUPFAM" id="SSF53756">
    <property type="entry name" value="UDP-Glycosyltransferase/glycogen phosphorylase"/>
    <property type="match status" value="1"/>
</dbReference>
<dbReference type="CDD" id="cd03794">
    <property type="entry name" value="GT4_WbuB-like"/>
    <property type="match status" value="1"/>
</dbReference>
<dbReference type="AlphaFoldDB" id="A0A1X7J1N5"/>
<dbReference type="Pfam" id="PF00534">
    <property type="entry name" value="Glycos_transf_1"/>
    <property type="match status" value="1"/>
</dbReference>
<protein>
    <submittedName>
        <fullName evidence="3">Glycosyltransferase involved in cell wall bisynthesis</fullName>
    </submittedName>
</protein>
<dbReference type="OrthoDB" id="9811902at2"/>
<dbReference type="Pfam" id="PF13579">
    <property type="entry name" value="Glyco_trans_4_4"/>
    <property type="match status" value="1"/>
</dbReference>
<evidence type="ECO:0000259" key="1">
    <source>
        <dbReference type="Pfam" id="PF00534"/>
    </source>
</evidence>
<evidence type="ECO:0000313" key="4">
    <source>
        <dbReference type="Proteomes" id="UP000193804"/>
    </source>
</evidence>
<sequence>MKILYIHQYFKTPDEGGANRSYFMVQALKAQGHEVEMLTAHNEKGRISKSVDGVKVHYLPVLYENHFGFFRRIRAFLLFIVLCKSFIVKRNNFDKIIATSTPLTVGFIALWANKRFQIPYVFEVRDLWPEAPIQMGAIKNPLLKSWLKQQELKFYKNAERVIALSPGMRNHIEKRAPEVKVELIPNVADCEFFERVEKKDEDLVLQYGVKNKFVVSYFGAVGPVNDLMSLIKCAELSADLPIRFLIMGEGASLGGIKEYVAKNQLKNIFFIPYGTKQEVRNVMNVTDACYVSFLHKPILRTNSPNKFFDAIASGKLIITNIQGWIRGLVEKRHIGFFADSDFPAEFGEKIKPFIESTELLQKYQRASRSTAEQFFSRKELSHHFVQAIEGKNYQHEAEIRSIFSLSA</sequence>
<keyword evidence="4" id="KW-1185">Reference proteome</keyword>
<feature type="domain" description="Glycosyl transferase family 1" evidence="1">
    <location>
        <begin position="210"/>
        <end position="368"/>
    </location>
</feature>
<proteinExistence type="predicted"/>